<feature type="domain" description="Serpin" evidence="3">
    <location>
        <begin position="40"/>
        <end position="128"/>
    </location>
</feature>
<dbReference type="InterPro" id="IPR036186">
    <property type="entry name" value="Serpin_sf"/>
</dbReference>
<reference evidence="4" key="5">
    <citation type="journal article" date="2021" name="G3 (Bethesda)">
        <title>Aegilops tauschii genome assembly Aet v5.0 features greater sequence contiguity and improved annotation.</title>
        <authorList>
            <person name="Wang L."/>
            <person name="Zhu T."/>
            <person name="Rodriguez J.C."/>
            <person name="Deal K.R."/>
            <person name="Dubcovsky J."/>
            <person name="McGuire P.E."/>
            <person name="Lux T."/>
            <person name="Spannagl M."/>
            <person name="Mayer K.F.X."/>
            <person name="Baldrich P."/>
            <person name="Meyers B.C."/>
            <person name="Huo N."/>
            <person name="Gu Y.Q."/>
            <person name="Zhou H."/>
            <person name="Devos K.M."/>
            <person name="Bennetzen J.L."/>
            <person name="Unver T."/>
            <person name="Budak H."/>
            <person name="Gulick P.J."/>
            <person name="Galiba G."/>
            <person name="Kalapos B."/>
            <person name="Nelson D.R."/>
            <person name="Li P."/>
            <person name="You F.M."/>
            <person name="Luo M.C."/>
            <person name="Dvorak J."/>
        </authorList>
    </citation>
    <scope>NUCLEOTIDE SEQUENCE [LARGE SCALE GENOMIC DNA]</scope>
    <source>
        <strain evidence="4">cv. AL8/78</strain>
    </source>
</reference>
<dbReference type="Proteomes" id="UP000015105">
    <property type="component" value="Chromosome 2D"/>
</dbReference>
<reference evidence="5" key="2">
    <citation type="journal article" date="2017" name="Nat. Plants">
        <title>The Aegilops tauschii genome reveals multiple impacts of transposons.</title>
        <authorList>
            <person name="Zhao G."/>
            <person name="Zou C."/>
            <person name="Li K."/>
            <person name="Wang K."/>
            <person name="Li T."/>
            <person name="Gao L."/>
            <person name="Zhang X."/>
            <person name="Wang H."/>
            <person name="Yang Z."/>
            <person name="Liu X."/>
            <person name="Jiang W."/>
            <person name="Mao L."/>
            <person name="Kong X."/>
            <person name="Jiao Y."/>
            <person name="Jia J."/>
        </authorList>
    </citation>
    <scope>NUCLEOTIDE SEQUENCE [LARGE SCALE GENOMIC DNA]</scope>
    <source>
        <strain evidence="5">cv. AL8/78</strain>
    </source>
</reference>
<evidence type="ECO:0000313" key="5">
    <source>
        <dbReference type="Proteomes" id="UP000015105"/>
    </source>
</evidence>
<dbReference type="InterPro" id="IPR023796">
    <property type="entry name" value="Serpin_dom"/>
</dbReference>
<name>A0A453ANL4_AEGTS</name>
<feature type="region of interest" description="Disordered" evidence="2">
    <location>
        <begin position="1"/>
        <end position="53"/>
    </location>
</feature>
<reference evidence="4" key="3">
    <citation type="journal article" date="2017" name="Nature">
        <title>Genome sequence of the progenitor of the wheat D genome Aegilops tauschii.</title>
        <authorList>
            <person name="Luo M.C."/>
            <person name="Gu Y.Q."/>
            <person name="Puiu D."/>
            <person name="Wang H."/>
            <person name="Twardziok S.O."/>
            <person name="Deal K.R."/>
            <person name="Huo N."/>
            <person name="Zhu T."/>
            <person name="Wang L."/>
            <person name="Wang Y."/>
            <person name="McGuire P.E."/>
            <person name="Liu S."/>
            <person name="Long H."/>
            <person name="Ramasamy R.K."/>
            <person name="Rodriguez J.C."/>
            <person name="Van S.L."/>
            <person name="Yuan L."/>
            <person name="Wang Z."/>
            <person name="Xia Z."/>
            <person name="Xiao L."/>
            <person name="Anderson O.D."/>
            <person name="Ouyang S."/>
            <person name="Liang Y."/>
            <person name="Zimin A.V."/>
            <person name="Pertea G."/>
            <person name="Qi P."/>
            <person name="Bennetzen J.L."/>
            <person name="Dai X."/>
            <person name="Dawson M.W."/>
            <person name="Muller H.G."/>
            <person name="Kugler K."/>
            <person name="Rivarola-Duarte L."/>
            <person name="Spannagl M."/>
            <person name="Mayer K.F.X."/>
            <person name="Lu F.H."/>
            <person name="Bevan M.W."/>
            <person name="Leroy P."/>
            <person name="Li P."/>
            <person name="You F.M."/>
            <person name="Sun Q."/>
            <person name="Liu Z."/>
            <person name="Lyons E."/>
            <person name="Wicker T."/>
            <person name="Salzberg S.L."/>
            <person name="Devos K.M."/>
            <person name="Dvorak J."/>
        </authorList>
    </citation>
    <scope>NUCLEOTIDE SEQUENCE [LARGE SCALE GENOMIC DNA]</scope>
    <source>
        <strain evidence="4">cv. AL8/78</strain>
    </source>
</reference>
<evidence type="ECO:0000259" key="3">
    <source>
        <dbReference type="Pfam" id="PF00079"/>
    </source>
</evidence>
<evidence type="ECO:0000256" key="2">
    <source>
        <dbReference type="SAM" id="MobiDB-lite"/>
    </source>
</evidence>
<protein>
    <recommendedName>
        <fullName evidence="3">Serpin domain-containing protein</fullName>
    </recommendedName>
</protein>
<dbReference type="Gramene" id="AET2Gv20208200.1">
    <property type="protein sequence ID" value="AET2Gv20208200.1"/>
    <property type="gene ID" value="AET2Gv20208200"/>
</dbReference>
<dbReference type="Gene3D" id="3.30.497.10">
    <property type="entry name" value="Antithrombin, subunit I, domain 2"/>
    <property type="match status" value="1"/>
</dbReference>
<dbReference type="AlphaFoldDB" id="A0A453ANL4"/>
<dbReference type="InterPro" id="IPR000215">
    <property type="entry name" value="Serpin_fam"/>
</dbReference>
<accession>A0A453ANL4</accession>
<dbReference type="Gene3D" id="2.30.39.10">
    <property type="entry name" value="Alpha-1-antitrypsin, domain 1"/>
    <property type="match status" value="1"/>
</dbReference>
<dbReference type="Pfam" id="PF00079">
    <property type="entry name" value="Serpin"/>
    <property type="match status" value="1"/>
</dbReference>
<reference evidence="5" key="1">
    <citation type="journal article" date="2014" name="Science">
        <title>Ancient hybridizations among the ancestral genomes of bread wheat.</title>
        <authorList>
            <consortium name="International Wheat Genome Sequencing Consortium,"/>
            <person name="Marcussen T."/>
            <person name="Sandve S.R."/>
            <person name="Heier L."/>
            <person name="Spannagl M."/>
            <person name="Pfeifer M."/>
            <person name="Jakobsen K.S."/>
            <person name="Wulff B.B."/>
            <person name="Steuernagel B."/>
            <person name="Mayer K.F."/>
            <person name="Olsen O.A."/>
        </authorList>
    </citation>
    <scope>NUCLEOTIDE SEQUENCE [LARGE SCALE GENOMIC DNA]</scope>
    <source>
        <strain evidence="5">cv. AL8/78</strain>
    </source>
</reference>
<dbReference type="PANTHER" id="PTHR11461">
    <property type="entry name" value="SERINE PROTEASE INHIBITOR, SERPIN"/>
    <property type="match status" value="1"/>
</dbReference>
<dbReference type="GO" id="GO:0004867">
    <property type="term" value="F:serine-type endopeptidase inhibitor activity"/>
    <property type="evidence" value="ECO:0007669"/>
    <property type="project" value="InterPro"/>
</dbReference>
<dbReference type="SUPFAM" id="SSF56574">
    <property type="entry name" value="Serpins"/>
    <property type="match status" value="1"/>
</dbReference>
<dbReference type="GO" id="GO:0005615">
    <property type="term" value="C:extracellular space"/>
    <property type="evidence" value="ECO:0007669"/>
    <property type="project" value="InterPro"/>
</dbReference>
<dbReference type="STRING" id="200361.A0A453ANL4"/>
<dbReference type="InterPro" id="IPR042185">
    <property type="entry name" value="Serpin_sf_2"/>
</dbReference>
<keyword evidence="5" id="KW-1185">Reference proteome</keyword>
<dbReference type="InterPro" id="IPR042178">
    <property type="entry name" value="Serpin_sf_1"/>
</dbReference>
<dbReference type="EnsemblPlants" id="AET2Gv20208200.1">
    <property type="protein sequence ID" value="AET2Gv20208200.1"/>
    <property type="gene ID" value="AET2Gv20208200"/>
</dbReference>
<organism evidence="4 5">
    <name type="scientific">Aegilops tauschii subsp. strangulata</name>
    <name type="common">Goatgrass</name>
    <dbReference type="NCBI Taxonomy" id="200361"/>
    <lineage>
        <taxon>Eukaryota</taxon>
        <taxon>Viridiplantae</taxon>
        <taxon>Streptophyta</taxon>
        <taxon>Embryophyta</taxon>
        <taxon>Tracheophyta</taxon>
        <taxon>Spermatophyta</taxon>
        <taxon>Magnoliopsida</taxon>
        <taxon>Liliopsida</taxon>
        <taxon>Poales</taxon>
        <taxon>Poaceae</taxon>
        <taxon>BOP clade</taxon>
        <taxon>Pooideae</taxon>
        <taxon>Triticodae</taxon>
        <taxon>Triticeae</taxon>
        <taxon>Triticinae</taxon>
        <taxon>Aegilops</taxon>
    </lineage>
</organism>
<sequence>RAPAYSEGGRRRVPCAQVQALLPRQRRRRPQQAGPPPAVEAADLSDMTDNDQSGLPLVLSEVIHKAVIEVNEEGTRAAAVTMCLMEEGCAAKPRPPPPVDFVADHPFAYFIVDEGTGAVVFAGHVLDPSTQ</sequence>
<evidence type="ECO:0000256" key="1">
    <source>
        <dbReference type="ARBA" id="ARBA00009500"/>
    </source>
</evidence>
<dbReference type="PANTHER" id="PTHR11461:SF385">
    <property type="entry name" value="SERPIN DOMAIN-CONTAINING PROTEIN"/>
    <property type="match status" value="1"/>
</dbReference>
<proteinExistence type="inferred from homology"/>
<evidence type="ECO:0000313" key="4">
    <source>
        <dbReference type="EnsemblPlants" id="AET2Gv20208200.1"/>
    </source>
</evidence>
<reference evidence="4" key="4">
    <citation type="submission" date="2019-03" db="UniProtKB">
        <authorList>
            <consortium name="EnsemblPlants"/>
        </authorList>
    </citation>
    <scope>IDENTIFICATION</scope>
</reference>
<comment type="similarity">
    <text evidence="1">Belongs to the serpin family.</text>
</comment>